<dbReference type="RefSeq" id="WP_124732257.1">
    <property type="nucleotide sequence ID" value="NZ_CBCSKC010000041.1"/>
</dbReference>
<keyword evidence="4" id="KW-1185">Reference proteome</keyword>
<dbReference type="GO" id="GO:0006310">
    <property type="term" value="P:DNA recombination"/>
    <property type="evidence" value="ECO:0007669"/>
    <property type="project" value="UniProtKB-KW"/>
</dbReference>
<reference evidence="4" key="1">
    <citation type="submission" date="2018-11" db="EMBL/GenBank/DDBJ databases">
        <title>Shewanella sp. M2.</title>
        <authorList>
            <person name="Hwang Y.J."/>
            <person name="Hwang C.Y."/>
        </authorList>
    </citation>
    <scope>NUCLEOTIDE SEQUENCE [LARGE SCALE GENOMIC DNA]</scope>
    <source>
        <strain evidence="4">LMG 19866</strain>
    </source>
</reference>
<feature type="domain" description="Tyr recombinase" evidence="2">
    <location>
        <begin position="49"/>
        <end position="100"/>
    </location>
</feature>
<proteinExistence type="predicted"/>
<dbReference type="KEGG" id="slj:EGC82_19690"/>
<dbReference type="GO" id="GO:0003677">
    <property type="term" value="F:DNA binding"/>
    <property type="evidence" value="ECO:0007669"/>
    <property type="project" value="InterPro"/>
</dbReference>
<evidence type="ECO:0000259" key="2">
    <source>
        <dbReference type="Pfam" id="PF00589"/>
    </source>
</evidence>
<dbReference type="GO" id="GO:0015074">
    <property type="term" value="P:DNA integration"/>
    <property type="evidence" value="ECO:0007669"/>
    <property type="project" value="InterPro"/>
</dbReference>
<evidence type="ECO:0000313" key="3">
    <source>
        <dbReference type="EMBL" id="AZG74779.1"/>
    </source>
</evidence>
<keyword evidence="1" id="KW-0233">DNA recombination</keyword>
<dbReference type="OrthoDB" id="9801717at2"/>
<dbReference type="SUPFAM" id="SSF56349">
    <property type="entry name" value="DNA breaking-rejoining enzymes"/>
    <property type="match status" value="1"/>
</dbReference>
<protein>
    <recommendedName>
        <fullName evidence="2">Tyr recombinase domain-containing protein</fullName>
    </recommendedName>
</protein>
<dbReference type="Gene3D" id="1.10.443.10">
    <property type="entry name" value="Intergrase catalytic core"/>
    <property type="match status" value="1"/>
</dbReference>
<dbReference type="Pfam" id="PF00589">
    <property type="entry name" value="Phage_integrase"/>
    <property type="match status" value="1"/>
</dbReference>
<dbReference type="InterPro" id="IPR002104">
    <property type="entry name" value="Integrase_catalytic"/>
</dbReference>
<dbReference type="InterPro" id="IPR013762">
    <property type="entry name" value="Integrase-like_cat_sf"/>
</dbReference>
<organism evidence="3 4">
    <name type="scientific">Shewanella livingstonensis</name>
    <dbReference type="NCBI Taxonomy" id="150120"/>
    <lineage>
        <taxon>Bacteria</taxon>
        <taxon>Pseudomonadati</taxon>
        <taxon>Pseudomonadota</taxon>
        <taxon>Gammaproteobacteria</taxon>
        <taxon>Alteromonadales</taxon>
        <taxon>Shewanellaceae</taxon>
        <taxon>Shewanella</taxon>
    </lineage>
</organism>
<accession>A0A3G8LYL3</accession>
<dbReference type="InterPro" id="IPR011010">
    <property type="entry name" value="DNA_brk_join_enz"/>
</dbReference>
<dbReference type="Proteomes" id="UP000278035">
    <property type="component" value="Chromosome"/>
</dbReference>
<gene>
    <name evidence="3" type="ORF">EGC82_19690</name>
</gene>
<dbReference type="AlphaFoldDB" id="A0A3G8LYL3"/>
<sequence length="146" mass="16991">MVKAKKTVCYFSSDPVSDCVLIALRQMRKTHHHPILLFPSIHHDKQGPMNKGRIHKRICSHSLRHCFVSHLLDQGMDICSLQIRLCHNGLNTTAEYTQREQRYGRLLNQDIRRSIADMIQYKIAGNRSIHWQSGHCQSGHCQHQEK</sequence>
<evidence type="ECO:0000256" key="1">
    <source>
        <dbReference type="ARBA" id="ARBA00023172"/>
    </source>
</evidence>
<dbReference type="EMBL" id="CP034015">
    <property type="protein sequence ID" value="AZG74779.1"/>
    <property type="molecule type" value="Genomic_DNA"/>
</dbReference>
<evidence type="ECO:0000313" key="4">
    <source>
        <dbReference type="Proteomes" id="UP000278035"/>
    </source>
</evidence>
<name>A0A3G8LYL3_9GAMM</name>